<dbReference type="OrthoDB" id="3063746at2759"/>
<proteinExistence type="predicted"/>
<dbReference type="Proteomes" id="UP000076532">
    <property type="component" value="Unassembled WGS sequence"/>
</dbReference>
<protein>
    <submittedName>
        <fullName evidence="2">Uncharacterized protein</fullName>
    </submittedName>
</protein>
<feature type="compositionally biased region" description="Low complexity" evidence="1">
    <location>
        <begin position="16"/>
        <end position="32"/>
    </location>
</feature>
<sequence>MSSNCSQRTLHPIERAAASAKKSSATGKAVASRGNLSASPAKHKAHLSSSPEVEIVEESHVTSTPSPSKTRVQLSAWSEVLVTPLKSTPFKAVGKSGGYGFSKRYKARPIPHPMNTPHSPVAKPSAVKKIPLTLQQCTEAMDVPSENEWRPAPLCDSNASEITDPQFFDDPDSCIHESDTAFIDDSAVLDREPDASNDDDDRSPPRMKTTKVSKGKAPMHTSKAMDYRSEKKKVAVNMPVELSSDSDDTGLNTHKQGQIAEAKCLSLVSTASANHKGSTSNSLQNTIPEEPGLFSGVKLKPQAACHSKLLKAMDRTAAEDHSQASVQIDQNTVYLEDLEVGVRGEQSPSVCQVKNPDDEDDSIKYEGVCNLILKELKSWSESPHIGLGTFSAWSEQCPNVNKKQLKKLFEFRDFHHIRNVTRTIPSNLASKMIPGGNTILIDAGSRDTVLQFTTILFLTAPSRLHCLQEILKEDRHTLEGVPQIVEWERMQSVLCMAHNIPHATTNMCAGSIVFCTGKTPNNCGSLPAKNPGKFFKKAPLSTQVKDIISPFKAVNATVTGEAIIPILNARGAQFNLEGDLLELIAKLPKYAGKIPEGSCIWVSYTSTKYMASNHNIGVNFNLMWVIVMGTP</sequence>
<organism evidence="2 3">
    <name type="scientific">Athelia psychrophila</name>
    <dbReference type="NCBI Taxonomy" id="1759441"/>
    <lineage>
        <taxon>Eukaryota</taxon>
        <taxon>Fungi</taxon>
        <taxon>Dikarya</taxon>
        <taxon>Basidiomycota</taxon>
        <taxon>Agaricomycotina</taxon>
        <taxon>Agaricomycetes</taxon>
        <taxon>Agaricomycetidae</taxon>
        <taxon>Atheliales</taxon>
        <taxon>Atheliaceae</taxon>
        <taxon>Athelia</taxon>
    </lineage>
</organism>
<reference evidence="2 3" key="1">
    <citation type="journal article" date="2016" name="Mol. Biol. Evol.">
        <title>Comparative Genomics of Early-Diverging Mushroom-Forming Fungi Provides Insights into the Origins of Lignocellulose Decay Capabilities.</title>
        <authorList>
            <person name="Nagy L.G."/>
            <person name="Riley R."/>
            <person name="Tritt A."/>
            <person name="Adam C."/>
            <person name="Daum C."/>
            <person name="Floudas D."/>
            <person name="Sun H."/>
            <person name="Yadav J.S."/>
            <person name="Pangilinan J."/>
            <person name="Larsson K.H."/>
            <person name="Matsuura K."/>
            <person name="Barry K."/>
            <person name="Labutti K."/>
            <person name="Kuo R."/>
            <person name="Ohm R.A."/>
            <person name="Bhattacharya S.S."/>
            <person name="Shirouzu T."/>
            <person name="Yoshinaga Y."/>
            <person name="Martin F.M."/>
            <person name="Grigoriev I.V."/>
            <person name="Hibbett D.S."/>
        </authorList>
    </citation>
    <scope>NUCLEOTIDE SEQUENCE [LARGE SCALE GENOMIC DNA]</scope>
    <source>
        <strain evidence="2 3">CBS 109695</strain>
    </source>
</reference>
<feature type="region of interest" description="Disordered" evidence="1">
    <location>
        <begin position="144"/>
        <end position="171"/>
    </location>
</feature>
<evidence type="ECO:0000256" key="1">
    <source>
        <dbReference type="SAM" id="MobiDB-lite"/>
    </source>
</evidence>
<gene>
    <name evidence="2" type="ORF">FIBSPDRAFT_884777</name>
</gene>
<feature type="region of interest" description="Disordered" evidence="1">
    <location>
        <begin position="184"/>
        <end position="231"/>
    </location>
</feature>
<evidence type="ECO:0000313" key="2">
    <source>
        <dbReference type="EMBL" id="KZP29755.1"/>
    </source>
</evidence>
<name>A0A166SRW1_9AGAM</name>
<accession>A0A166SRW1</accession>
<dbReference type="EMBL" id="KV417497">
    <property type="protein sequence ID" value="KZP29755.1"/>
    <property type="molecule type" value="Genomic_DNA"/>
</dbReference>
<dbReference type="AlphaFoldDB" id="A0A166SRW1"/>
<feature type="region of interest" description="Disordered" evidence="1">
    <location>
        <begin position="1"/>
        <end position="70"/>
    </location>
</feature>
<dbReference type="STRING" id="436010.A0A166SRW1"/>
<evidence type="ECO:0000313" key="3">
    <source>
        <dbReference type="Proteomes" id="UP000076532"/>
    </source>
</evidence>
<keyword evidence="3" id="KW-1185">Reference proteome</keyword>